<accession>A0ABX7NLX8</accession>
<feature type="domain" description="Pyrrolo-quinoline quinone repeat" evidence="1">
    <location>
        <begin position="79"/>
        <end position="191"/>
    </location>
</feature>
<organism evidence="2 3">
    <name type="scientific">Pyxidicoccus parkwayensis</name>
    <dbReference type="NCBI Taxonomy" id="2813578"/>
    <lineage>
        <taxon>Bacteria</taxon>
        <taxon>Pseudomonadati</taxon>
        <taxon>Myxococcota</taxon>
        <taxon>Myxococcia</taxon>
        <taxon>Myxococcales</taxon>
        <taxon>Cystobacterineae</taxon>
        <taxon>Myxococcaceae</taxon>
        <taxon>Pyxidicoccus</taxon>
    </lineage>
</organism>
<sequence>MPAGDAGVPGEPAPSAACSGAEGTARLAWSYDAAWDQSVDFRGTMDAEGRTYWTECDSAYWSDKDPSQLQCHLVSASRDGAIRYRLLLPRARLTAVHAVDAERLFLTSGGATLSAQALEDGRELWNVDLAKLRSEDPQAGLSFIVDSVSLAAPYVFAVVRHVFEDEDGKTLLVAVRANTGVVAWTALTPPVRTPLVLDAEGNIYGGSFDSATGETTLFSYTQAGKQRWQVRRAGEHQPTAVEGGRLVLDRAEMADATTGARLVTLATATVEEGWFSLGQSSSGFGRVTMQTGGMLVLPAPPCTGAGCPTEVHPGRTFLYGLSPEDGSARWYRAVGAWPMSPLLTQRDSLLLVDRPAEAGCEESNTCTGDDSSNDSFLRELAVKDGHELAACALPGKAPYITPPALHGGRVVLGAWTNWLASNDWTRRMSIRAFDLSVPTEPATTGWVTAGGGNSRSGRAARP</sequence>
<dbReference type="Proteomes" id="UP000662747">
    <property type="component" value="Chromosome"/>
</dbReference>
<keyword evidence="3" id="KW-1185">Reference proteome</keyword>
<evidence type="ECO:0000313" key="3">
    <source>
        <dbReference type="Proteomes" id="UP000662747"/>
    </source>
</evidence>
<dbReference type="EMBL" id="CP071090">
    <property type="protein sequence ID" value="QSQ19775.1"/>
    <property type="molecule type" value="Genomic_DNA"/>
</dbReference>
<name>A0ABX7NLX8_9BACT</name>
<dbReference type="Gene3D" id="2.130.10.10">
    <property type="entry name" value="YVTN repeat-like/Quinoprotein amine dehydrogenase"/>
    <property type="match status" value="1"/>
</dbReference>
<proteinExistence type="predicted"/>
<dbReference type="Pfam" id="PF13360">
    <property type="entry name" value="PQQ_2"/>
    <property type="match status" value="1"/>
</dbReference>
<protein>
    <submittedName>
        <fullName evidence="2">PQQ-binding-like beta-propeller repeat protein</fullName>
    </submittedName>
</protein>
<evidence type="ECO:0000259" key="1">
    <source>
        <dbReference type="Pfam" id="PF13360"/>
    </source>
</evidence>
<gene>
    <name evidence="2" type="ORF">JY651_31385</name>
</gene>
<dbReference type="InterPro" id="IPR002372">
    <property type="entry name" value="PQQ_rpt_dom"/>
</dbReference>
<reference evidence="2 3" key="1">
    <citation type="submission" date="2021-02" db="EMBL/GenBank/DDBJ databases">
        <title>De Novo genome assembly of isolated myxobacteria.</title>
        <authorList>
            <person name="Stevens D.C."/>
        </authorList>
    </citation>
    <scope>NUCLEOTIDE SEQUENCE [LARGE SCALE GENOMIC DNA]</scope>
    <source>
        <strain evidence="3">SCPEA02</strain>
    </source>
</reference>
<dbReference type="InterPro" id="IPR015943">
    <property type="entry name" value="WD40/YVTN_repeat-like_dom_sf"/>
</dbReference>
<evidence type="ECO:0000313" key="2">
    <source>
        <dbReference type="EMBL" id="QSQ19775.1"/>
    </source>
</evidence>
<dbReference type="InterPro" id="IPR011047">
    <property type="entry name" value="Quinoprotein_ADH-like_sf"/>
</dbReference>
<dbReference type="SUPFAM" id="SSF50998">
    <property type="entry name" value="Quinoprotein alcohol dehydrogenase-like"/>
    <property type="match status" value="1"/>
</dbReference>